<reference evidence="3 4" key="2">
    <citation type="submission" date="2018-07" db="EMBL/GenBank/DDBJ databases">
        <title>Mechanisms of high-level aminoglycoside resistance among Gram-negative pathogens in Brazil.</title>
        <authorList>
            <person name="Ballaben A.S."/>
            <person name="Darini A.L.C."/>
            <person name="Doi Y."/>
        </authorList>
    </citation>
    <scope>NUCLEOTIDE SEQUENCE [LARGE SCALE GENOMIC DNA]</scope>
    <source>
        <strain evidence="3 4">B2-305</strain>
    </source>
</reference>
<evidence type="ECO:0000313" key="2">
    <source>
        <dbReference type="EMBL" id="ALI59406.1"/>
    </source>
</evidence>
<feature type="region of interest" description="Disordered" evidence="1">
    <location>
        <begin position="46"/>
        <end position="92"/>
    </location>
</feature>
<evidence type="ECO:0000313" key="4">
    <source>
        <dbReference type="Proteomes" id="UP000253594"/>
    </source>
</evidence>
<name>A0A0N9ZZ51_PSEAI</name>
<dbReference type="AlphaFoldDB" id="A0A0N9ZZ51"/>
<gene>
    <name evidence="2" type="ORF">CCBH4851_00708</name>
    <name evidence="3" type="ORF">DT376_11110</name>
</gene>
<feature type="compositionally biased region" description="Low complexity" evidence="1">
    <location>
        <begin position="75"/>
        <end position="85"/>
    </location>
</feature>
<sequence length="191" mass="20751">MELLTQSEFAARRGWSRAYVSKLKSQGRLVLGEGGKIDVEATEQLLAESSDPSKAGVAERHQRDRADKGVHAHVTPTAPASLPAPSGGGSLSFQKARAHREHYLALLAEDEFRKGRGELVEREVVDCAAFDVARSLRDLLMGLPTKVAGELVAITDPWEMEQRLTSLIRVALEEAASQIQPPEDSKAEEAA</sequence>
<organism evidence="2">
    <name type="scientific">Pseudomonas aeruginosa</name>
    <dbReference type="NCBI Taxonomy" id="287"/>
    <lineage>
        <taxon>Bacteria</taxon>
        <taxon>Pseudomonadati</taxon>
        <taxon>Pseudomonadota</taxon>
        <taxon>Gammaproteobacteria</taxon>
        <taxon>Pseudomonadales</taxon>
        <taxon>Pseudomonadaceae</taxon>
        <taxon>Pseudomonas</taxon>
    </lineage>
</organism>
<dbReference type="EMBL" id="KT454971">
    <property type="protein sequence ID" value="ALI59406.1"/>
    <property type="molecule type" value="Genomic_DNA"/>
</dbReference>
<protein>
    <submittedName>
        <fullName evidence="3">Terminase small subunit</fullName>
    </submittedName>
</protein>
<dbReference type="Proteomes" id="UP000253594">
    <property type="component" value="Unassembled WGS sequence"/>
</dbReference>
<dbReference type="RefSeq" id="WP_019726479.1">
    <property type="nucleotide sequence ID" value="NZ_CAADOW010000058.1"/>
</dbReference>
<dbReference type="PATRIC" id="fig|287.2965.peg.2271"/>
<evidence type="ECO:0000313" key="3">
    <source>
        <dbReference type="EMBL" id="RCI74780.1"/>
    </source>
</evidence>
<evidence type="ECO:0000256" key="1">
    <source>
        <dbReference type="SAM" id="MobiDB-lite"/>
    </source>
</evidence>
<reference evidence="2" key="1">
    <citation type="submission" date="2015-08" db="EMBL/GenBank/DDBJ databases">
        <title>Pseudomonas aeruginosa strain CCBH4851 chromosome region.</title>
        <authorList>
            <person name="Silveira M.C."/>
            <person name="Carvalho-Assef A.P.D."/>
            <person name="Albano R.M."/>
        </authorList>
    </citation>
    <scope>NUCLEOTIDE SEQUENCE</scope>
    <source>
        <strain evidence="2">CCBH4851</strain>
    </source>
</reference>
<feature type="compositionally biased region" description="Basic and acidic residues" evidence="1">
    <location>
        <begin position="57"/>
        <end position="70"/>
    </location>
</feature>
<accession>A0A0N9ZZ51</accession>
<dbReference type="EMBL" id="QORE01000295">
    <property type="protein sequence ID" value="RCI74780.1"/>
    <property type="molecule type" value="Genomic_DNA"/>
</dbReference>
<proteinExistence type="predicted"/>